<sequence length="71" mass="8099">EKEIPISMLAFIRTANHAAIMEWHTGTHTHVSFSANTFLDMYNEHKLLLSGIKAGNACGFHLMMHRLYRDA</sequence>
<dbReference type="EMBL" id="KZ857512">
    <property type="protein sequence ID" value="RDX41449.1"/>
    <property type="molecule type" value="Genomic_DNA"/>
</dbReference>
<evidence type="ECO:0000259" key="1">
    <source>
        <dbReference type="Pfam" id="PF20149"/>
    </source>
</evidence>
<dbReference type="Pfam" id="PF20149">
    <property type="entry name" value="DUF6532"/>
    <property type="match status" value="1"/>
</dbReference>
<reference evidence="2 3" key="1">
    <citation type="journal article" date="2018" name="Biotechnol. Biofuels">
        <title>Integrative visual omics of the white-rot fungus Polyporus brumalis exposes the biotechnological potential of its oxidative enzymes for delignifying raw plant biomass.</title>
        <authorList>
            <person name="Miyauchi S."/>
            <person name="Rancon A."/>
            <person name="Drula E."/>
            <person name="Hage H."/>
            <person name="Chaduli D."/>
            <person name="Favel A."/>
            <person name="Grisel S."/>
            <person name="Henrissat B."/>
            <person name="Herpoel-Gimbert I."/>
            <person name="Ruiz-Duenas F.J."/>
            <person name="Chevret D."/>
            <person name="Hainaut M."/>
            <person name="Lin J."/>
            <person name="Wang M."/>
            <person name="Pangilinan J."/>
            <person name="Lipzen A."/>
            <person name="Lesage-Meessen L."/>
            <person name="Navarro D."/>
            <person name="Riley R."/>
            <person name="Grigoriev I.V."/>
            <person name="Zhou S."/>
            <person name="Raouche S."/>
            <person name="Rosso M.N."/>
        </authorList>
    </citation>
    <scope>NUCLEOTIDE SEQUENCE [LARGE SCALE GENOMIC DNA]</scope>
    <source>
        <strain evidence="2 3">BRFM 1820</strain>
    </source>
</reference>
<gene>
    <name evidence="2" type="ORF">OH76DRAFT_1302311</name>
</gene>
<name>A0A371CMD5_9APHY</name>
<dbReference type="AlphaFoldDB" id="A0A371CMD5"/>
<accession>A0A371CMD5</accession>
<feature type="non-terminal residue" evidence="2">
    <location>
        <position position="1"/>
    </location>
</feature>
<proteinExistence type="predicted"/>
<protein>
    <recommendedName>
        <fullName evidence="1">DUF6532 domain-containing protein</fullName>
    </recommendedName>
</protein>
<dbReference type="OrthoDB" id="3225557at2759"/>
<feature type="non-terminal residue" evidence="2">
    <location>
        <position position="71"/>
    </location>
</feature>
<dbReference type="Proteomes" id="UP000256964">
    <property type="component" value="Unassembled WGS sequence"/>
</dbReference>
<dbReference type="InterPro" id="IPR045341">
    <property type="entry name" value="DUF6532"/>
</dbReference>
<dbReference type="STRING" id="139420.A0A371CMD5"/>
<organism evidence="2 3">
    <name type="scientific">Lentinus brumalis</name>
    <dbReference type="NCBI Taxonomy" id="2498619"/>
    <lineage>
        <taxon>Eukaryota</taxon>
        <taxon>Fungi</taxon>
        <taxon>Dikarya</taxon>
        <taxon>Basidiomycota</taxon>
        <taxon>Agaricomycotina</taxon>
        <taxon>Agaricomycetes</taxon>
        <taxon>Polyporales</taxon>
        <taxon>Polyporaceae</taxon>
        <taxon>Lentinus</taxon>
    </lineage>
</organism>
<keyword evidence="3" id="KW-1185">Reference proteome</keyword>
<feature type="domain" description="DUF6532" evidence="1">
    <location>
        <begin position="2"/>
        <end position="49"/>
    </location>
</feature>
<evidence type="ECO:0000313" key="2">
    <source>
        <dbReference type="EMBL" id="RDX41449.1"/>
    </source>
</evidence>
<evidence type="ECO:0000313" key="3">
    <source>
        <dbReference type="Proteomes" id="UP000256964"/>
    </source>
</evidence>